<dbReference type="Proteomes" id="UP000297229">
    <property type="component" value="Unassembled WGS sequence"/>
</dbReference>
<evidence type="ECO:0000313" key="2">
    <source>
        <dbReference type="EMBL" id="TGO57278.1"/>
    </source>
</evidence>
<evidence type="ECO:0000256" key="1">
    <source>
        <dbReference type="SAM" id="MobiDB-lite"/>
    </source>
</evidence>
<feature type="region of interest" description="Disordered" evidence="1">
    <location>
        <begin position="1"/>
        <end position="99"/>
    </location>
</feature>
<accession>A0A4Z1I6S6</accession>
<keyword evidence="3" id="KW-1185">Reference proteome</keyword>
<evidence type="ECO:0000313" key="3">
    <source>
        <dbReference type="Proteomes" id="UP000297229"/>
    </source>
</evidence>
<feature type="compositionally biased region" description="Basic residues" evidence="1">
    <location>
        <begin position="1"/>
        <end position="11"/>
    </location>
</feature>
<dbReference type="AlphaFoldDB" id="A0A4Z1I6S6"/>
<proteinExistence type="predicted"/>
<dbReference type="OrthoDB" id="3552995at2759"/>
<feature type="region of interest" description="Disordered" evidence="1">
    <location>
        <begin position="338"/>
        <end position="418"/>
    </location>
</feature>
<sequence>MGSNKRPSRNRKMPERLNSPSVQIETSTHSQNIANTSSTPPPTTPTYASSSSPSSAASTPTPAIRSSGNEWRKTVRATLPTRAEVEDMPEEDNSASSNPMVSVQRALPVEQLAPMPVRTPADEYDINSPYYGLNHTPEWDDLGIDVDDPTQERWFPAGLMSPPSYDSLSNAAKLMLFHELTKAMSFKGLVSYLDLTDLQLINFAEVYESETQRDKLERKLTLTAMQRLDVIRRTEDRLITVEDFELALLEEVDTKLPETVLASPIPLLDIGNAIAFLQTCYGSQMSRKPSHNGILSLSKVNEVINEMRKYTKLGVTFDFDFTHELGFREYIESETDLAGGGEGMGLSGHEAEQSAQQPIGRPKKRGKQFPNKPLRNKSDLLKMVLPSKLQQMESVEDEAGKEAEGKAVDKGKGKGKML</sequence>
<name>A0A4Z1I6S6_9HELO</name>
<protein>
    <submittedName>
        <fullName evidence="2">Uncharacterized protein</fullName>
    </submittedName>
</protein>
<dbReference type="EMBL" id="PQXM01001351">
    <property type="protein sequence ID" value="TGO57278.1"/>
    <property type="molecule type" value="Genomic_DNA"/>
</dbReference>
<reference evidence="2 3" key="1">
    <citation type="submission" date="2017-12" db="EMBL/GenBank/DDBJ databases">
        <title>Comparative genomics of Botrytis spp.</title>
        <authorList>
            <person name="Valero-Jimenez C.A."/>
            <person name="Tapia P."/>
            <person name="Veloso J."/>
            <person name="Silva-Moreno E."/>
            <person name="Staats M."/>
            <person name="Valdes J.H."/>
            <person name="Van Kan J.A.L."/>
        </authorList>
    </citation>
    <scope>NUCLEOTIDE SEQUENCE [LARGE SCALE GENOMIC DNA]</scope>
    <source>
        <strain evidence="2 3">Be9601</strain>
    </source>
</reference>
<comment type="caution">
    <text evidence="2">The sequence shown here is derived from an EMBL/GenBank/DDBJ whole genome shotgun (WGS) entry which is preliminary data.</text>
</comment>
<feature type="compositionally biased region" description="Polar residues" evidence="1">
    <location>
        <begin position="18"/>
        <end position="35"/>
    </location>
</feature>
<feature type="compositionally biased region" description="Low complexity" evidence="1">
    <location>
        <begin position="45"/>
        <end position="63"/>
    </location>
</feature>
<gene>
    <name evidence="2" type="ORF">BELL_1353g00030</name>
</gene>
<feature type="compositionally biased region" description="Basic and acidic residues" evidence="1">
    <location>
        <begin position="398"/>
        <end position="412"/>
    </location>
</feature>
<organism evidence="2 3">
    <name type="scientific">Botrytis elliptica</name>
    <dbReference type="NCBI Taxonomy" id="278938"/>
    <lineage>
        <taxon>Eukaryota</taxon>
        <taxon>Fungi</taxon>
        <taxon>Dikarya</taxon>
        <taxon>Ascomycota</taxon>
        <taxon>Pezizomycotina</taxon>
        <taxon>Leotiomycetes</taxon>
        <taxon>Helotiales</taxon>
        <taxon>Sclerotiniaceae</taxon>
        <taxon>Botrytis</taxon>
    </lineage>
</organism>